<evidence type="ECO:0000313" key="3">
    <source>
        <dbReference type="Proteomes" id="UP001140560"/>
    </source>
</evidence>
<gene>
    <name evidence="2" type="ORF">N0V83_005259</name>
</gene>
<evidence type="ECO:0000313" key="2">
    <source>
        <dbReference type="EMBL" id="KAJ4370738.1"/>
    </source>
</evidence>
<dbReference type="Proteomes" id="UP001140560">
    <property type="component" value="Unassembled WGS sequence"/>
</dbReference>
<feature type="region of interest" description="Disordered" evidence="1">
    <location>
        <begin position="1"/>
        <end position="226"/>
    </location>
</feature>
<keyword evidence="3" id="KW-1185">Reference proteome</keyword>
<feature type="compositionally biased region" description="Basic and acidic residues" evidence="1">
    <location>
        <begin position="163"/>
        <end position="172"/>
    </location>
</feature>
<accession>A0A9W9CMR6</accession>
<feature type="compositionally biased region" description="Basic and acidic residues" evidence="1">
    <location>
        <begin position="203"/>
        <end position="226"/>
    </location>
</feature>
<dbReference type="EMBL" id="JAPEUY010000008">
    <property type="protein sequence ID" value="KAJ4370738.1"/>
    <property type="molecule type" value="Genomic_DNA"/>
</dbReference>
<name>A0A9W9CMR6_9PLEO</name>
<feature type="compositionally biased region" description="Low complexity" evidence="1">
    <location>
        <begin position="30"/>
        <end position="42"/>
    </location>
</feature>
<sequence length="226" mass="24532">MNSHTPQKSQESKDSDESLSSKTRAATNMPGASPTAGGTPPGHANYSSTPPQHQPRDSPPSRSSPFPRKYPIPPQDSSAAHYGQGYNPHPSQSYPQGLANPLSGAPQLPQETRSYQASSPPSTVPVSHSTETQAPSPAAPPRGAPFVFNKTATLFSPGKKKHPDFLRKHLEAEGCLGPGKDKAKPEMYRSGLKGKQLRREKKERKQDDKEDQDNKQDEQDDDSSKD</sequence>
<comment type="caution">
    <text evidence="2">The sequence shown here is derived from an EMBL/GenBank/DDBJ whole genome shotgun (WGS) entry which is preliminary data.</text>
</comment>
<organism evidence="2 3">
    <name type="scientific">Neocucurbitaria cava</name>
    <dbReference type="NCBI Taxonomy" id="798079"/>
    <lineage>
        <taxon>Eukaryota</taxon>
        <taxon>Fungi</taxon>
        <taxon>Dikarya</taxon>
        <taxon>Ascomycota</taxon>
        <taxon>Pezizomycotina</taxon>
        <taxon>Dothideomycetes</taxon>
        <taxon>Pleosporomycetidae</taxon>
        <taxon>Pleosporales</taxon>
        <taxon>Pleosporineae</taxon>
        <taxon>Cucurbitariaceae</taxon>
        <taxon>Neocucurbitaria</taxon>
    </lineage>
</organism>
<protein>
    <submittedName>
        <fullName evidence="2">Uncharacterized protein</fullName>
    </submittedName>
</protein>
<proteinExistence type="predicted"/>
<feature type="compositionally biased region" description="Low complexity" evidence="1">
    <location>
        <begin position="118"/>
        <end position="136"/>
    </location>
</feature>
<dbReference type="AlphaFoldDB" id="A0A9W9CMR6"/>
<reference evidence="2" key="1">
    <citation type="submission" date="2022-10" db="EMBL/GenBank/DDBJ databases">
        <title>Tapping the CABI collections for fungal endophytes: first genome assemblies for Collariella, Neodidymelliopsis, Ascochyta clinopodiicola, Didymella pomorum, Didymosphaeria variabile, Neocosmospora piperis and Neocucurbitaria cava.</title>
        <authorList>
            <person name="Hill R."/>
        </authorList>
    </citation>
    <scope>NUCLEOTIDE SEQUENCE</scope>
    <source>
        <strain evidence="2">IMI 356814</strain>
    </source>
</reference>
<evidence type="ECO:0000256" key="1">
    <source>
        <dbReference type="SAM" id="MobiDB-lite"/>
    </source>
</evidence>